<proteinExistence type="predicted"/>
<dbReference type="EMBL" id="JAEDAJ010000007">
    <property type="protein sequence ID" value="MBK0332103.1"/>
    <property type="molecule type" value="Genomic_DNA"/>
</dbReference>
<dbReference type="RefSeq" id="WP_200503016.1">
    <property type="nucleotide sequence ID" value="NZ_JAEDAJ010000007.1"/>
</dbReference>
<evidence type="ECO:0000313" key="2">
    <source>
        <dbReference type="Proteomes" id="UP000612352"/>
    </source>
</evidence>
<reference evidence="1 2" key="1">
    <citation type="submission" date="2020-12" db="EMBL/GenBank/DDBJ databases">
        <title>Brachybacterium sp. MASK1Z-5, whole genome shotgun sequence.</title>
        <authorList>
            <person name="Tuo L."/>
        </authorList>
    </citation>
    <scope>NUCLEOTIDE SEQUENCE [LARGE SCALE GENOMIC DNA]</scope>
    <source>
        <strain evidence="1 2">MASK1Z-5</strain>
    </source>
</reference>
<sequence length="159" mass="17378">MTVQISYPSEEFPPPVGFRLEVPDDWETLSVPGVQMAVAAPRREGSFRANVVLTVQRCPAATPMQSVRESLEARKAALPQLEEIDTGELEIDGVPWLASEYGYTQPGQRTVVQAARYTMVPRSAHASDILEVVASCGAEDADAQISVLRRIQDSVRPVV</sequence>
<name>A0ABS1BBU6_9MICO</name>
<accession>A0ABS1BBU6</accession>
<comment type="caution">
    <text evidence="1">The sequence shown here is derived from an EMBL/GenBank/DDBJ whole genome shotgun (WGS) entry which is preliminary data.</text>
</comment>
<gene>
    <name evidence="1" type="ORF">I8D64_11910</name>
</gene>
<dbReference type="Proteomes" id="UP000612352">
    <property type="component" value="Unassembled WGS sequence"/>
</dbReference>
<evidence type="ECO:0008006" key="3">
    <source>
        <dbReference type="Google" id="ProtNLM"/>
    </source>
</evidence>
<organism evidence="1 2">
    <name type="scientific">Brachybacterium halotolerans</name>
    <dbReference type="NCBI Taxonomy" id="2795215"/>
    <lineage>
        <taxon>Bacteria</taxon>
        <taxon>Bacillati</taxon>
        <taxon>Actinomycetota</taxon>
        <taxon>Actinomycetes</taxon>
        <taxon>Micrococcales</taxon>
        <taxon>Dermabacteraceae</taxon>
        <taxon>Brachybacterium</taxon>
    </lineage>
</organism>
<dbReference type="Gene3D" id="3.40.1000.10">
    <property type="entry name" value="Mog1/PsbP, alpha/beta/alpha sandwich"/>
    <property type="match status" value="1"/>
</dbReference>
<keyword evidence="2" id="KW-1185">Reference proteome</keyword>
<protein>
    <recommendedName>
        <fullName evidence="3">DUF1795 domain-containing protein</fullName>
    </recommendedName>
</protein>
<evidence type="ECO:0000313" key="1">
    <source>
        <dbReference type="EMBL" id="MBK0332103.1"/>
    </source>
</evidence>